<feature type="region of interest" description="Disordered" evidence="3">
    <location>
        <begin position="438"/>
        <end position="464"/>
    </location>
</feature>
<sequence>MSDIEEGEIMESSSECSQLEWDEVGMDIDLDEVMGKLGVVLDEVESHMKEDKSCTSKLNEQEHKKESRLKGRHKRKNTDSTNQDKSSSRNKYRRCSSPTRNEKHIESHSKNTNNHSITCRRARSSSKEEQDEECDRARSVQCFGQAVTSISTNIIQTFFSEAGKVIKVNKSYGAVSLEFAEEESVEKALKLSGKMIEGTCITVKAMQPNSVHAPTDGTRLYLYNINPEKVTEDYLKGIFMKYGTIEAIKVIKDGDTGQSFGFGFIKFSTKMAAKSAWRHEEGTIVEGKPLEIEWLYDYQRKVKPVSVKLGAQRESLEKLIIMKERNLSRSSQVEPSVVNDKLQSTVPSKETPDKKIEVNFLNRAQSKIRSLLSKVHHNALKKTLNTEETAASTTTTTTTTTITPKLPNAIFNYSSSYYSTTSIGKSYFPPLPPSAKAGHFPPPPPPAKAGHFPPPPAAIATHFTPPPPSSVMAAVHSMSSTFSLPSLNPQPLFTAVIPHTDSVMAAFHSMPPTFSLPSLNPPPLSTAVIPHTGNVMGSQRATISEFQPNLNNISLNPPPLSTAVIPHTGNVMGSQRATMSESQPNLNNISWVELCINGKFIDHKLLFDSVPMIAKAKRDQQLVDLYIKTVGQRNKQLCDFVIPLTGGLKWKLSNRRWHVQLVAGADSTPNHPSCQRGNLKFPLLPGIISQAWFIIDGNTTELTNVNQAMSKITQACKEEKLVTVEVSITGSGNLLIDSVVVALTVYSSWEFSKEKSRFQSSVLTDPHQLSRISYVMHYMPVTGTITPIVAGHSPVGSFHKLVKYCSINLFKRRIKKCIKCLCEKEEMERQSLLQVITDINGSVLKKFILPISSSSCRMGVWTLTSDKREWVCLVWLSKEFCLRATTIPRSYPQDERSIGVAQPNLDSLKRATFIISKTEYNIIDVKNTITLLLEKGPGYSVVIQVLPTLEICNPKVTDVVVPITMGRTWNYSITVNMWETQVHLDTSLKILLAGSDKPKLKVNEIEPVYPVKESTQEGDTHKKALMPDTSVIKVEYNHGISSNEDKSNCTTPYQAIPEVQTDPRRMSFKNFMNLREKSGTLEEAMKDFALYSVRLYFEKVQEDFNKVLTQTSCLYVPGHKEGSGLDRLVGQIKVDLDTALPLQDKDNASRRTGDI</sequence>
<evidence type="ECO:0000313" key="6">
    <source>
        <dbReference type="Proteomes" id="UP001292094"/>
    </source>
</evidence>
<evidence type="ECO:0000256" key="2">
    <source>
        <dbReference type="PROSITE-ProRule" id="PRU00176"/>
    </source>
</evidence>
<dbReference type="GO" id="GO:0005634">
    <property type="term" value="C:nucleus"/>
    <property type="evidence" value="ECO:0007669"/>
    <property type="project" value="InterPro"/>
</dbReference>
<dbReference type="Gene3D" id="3.30.70.330">
    <property type="match status" value="2"/>
</dbReference>
<dbReference type="GO" id="GO:0003723">
    <property type="term" value="F:RNA binding"/>
    <property type="evidence" value="ECO:0007669"/>
    <property type="project" value="UniProtKB-UniRule"/>
</dbReference>
<dbReference type="PROSITE" id="PS50102">
    <property type="entry name" value="RRM"/>
    <property type="match status" value="1"/>
</dbReference>
<protein>
    <recommendedName>
        <fullName evidence="4">RRM domain-containing protein</fullName>
    </recommendedName>
</protein>
<name>A0AAE1P6K2_9EUCA</name>
<gene>
    <name evidence="5" type="ORF">Pmani_026164</name>
</gene>
<dbReference type="Pfam" id="PF00076">
    <property type="entry name" value="RRM_1"/>
    <property type="match status" value="1"/>
</dbReference>
<evidence type="ECO:0000259" key="4">
    <source>
        <dbReference type="PROSITE" id="PS50102"/>
    </source>
</evidence>
<evidence type="ECO:0000313" key="5">
    <source>
        <dbReference type="EMBL" id="KAK4301705.1"/>
    </source>
</evidence>
<evidence type="ECO:0000256" key="1">
    <source>
        <dbReference type="ARBA" id="ARBA00022884"/>
    </source>
</evidence>
<dbReference type="InterPro" id="IPR012677">
    <property type="entry name" value="Nucleotide-bd_a/b_plait_sf"/>
</dbReference>
<reference evidence="5" key="1">
    <citation type="submission" date="2023-11" db="EMBL/GenBank/DDBJ databases">
        <title>Genome assemblies of two species of porcelain crab, Petrolisthes cinctipes and Petrolisthes manimaculis (Anomura: Porcellanidae).</title>
        <authorList>
            <person name="Angst P."/>
        </authorList>
    </citation>
    <scope>NUCLEOTIDE SEQUENCE</scope>
    <source>
        <strain evidence="5">PB745_02</strain>
        <tissue evidence="5">Gill</tissue>
    </source>
</reference>
<dbReference type="InterPro" id="IPR000504">
    <property type="entry name" value="RRM_dom"/>
</dbReference>
<accession>A0AAE1P6K2</accession>
<dbReference type="EMBL" id="JAWZYT010002840">
    <property type="protein sequence ID" value="KAK4301705.1"/>
    <property type="molecule type" value="Genomic_DNA"/>
</dbReference>
<dbReference type="PANTHER" id="PTHR48036">
    <property type="entry name" value="SPLICING FACTOR (PAD-1), PUTATIVE (AFU_ORTHOLOGUE AFUA_1G15810)-RELATED"/>
    <property type="match status" value="1"/>
</dbReference>
<feature type="compositionally biased region" description="Pro residues" evidence="3">
    <location>
        <begin position="440"/>
        <end position="457"/>
    </location>
</feature>
<feature type="region of interest" description="Disordered" evidence="3">
    <location>
        <begin position="46"/>
        <end position="132"/>
    </location>
</feature>
<dbReference type="SMART" id="SM00360">
    <property type="entry name" value="RRM"/>
    <property type="match status" value="2"/>
</dbReference>
<dbReference type="SUPFAM" id="SSF54928">
    <property type="entry name" value="RNA-binding domain, RBD"/>
    <property type="match status" value="1"/>
</dbReference>
<feature type="compositionally biased region" description="Basic and acidic residues" evidence="3">
    <location>
        <begin position="100"/>
        <end position="109"/>
    </location>
</feature>
<dbReference type="GO" id="GO:0006397">
    <property type="term" value="P:mRNA processing"/>
    <property type="evidence" value="ECO:0007669"/>
    <property type="project" value="InterPro"/>
</dbReference>
<feature type="domain" description="RRM" evidence="4">
    <location>
        <begin position="218"/>
        <end position="297"/>
    </location>
</feature>
<comment type="caution">
    <text evidence="5">The sequence shown here is derived from an EMBL/GenBank/DDBJ whole genome shotgun (WGS) entry which is preliminary data.</text>
</comment>
<organism evidence="5 6">
    <name type="scientific">Petrolisthes manimaculis</name>
    <dbReference type="NCBI Taxonomy" id="1843537"/>
    <lineage>
        <taxon>Eukaryota</taxon>
        <taxon>Metazoa</taxon>
        <taxon>Ecdysozoa</taxon>
        <taxon>Arthropoda</taxon>
        <taxon>Crustacea</taxon>
        <taxon>Multicrustacea</taxon>
        <taxon>Malacostraca</taxon>
        <taxon>Eumalacostraca</taxon>
        <taxon>Eucarida</taxon>
        <taxon>Decapoda</taxon>
        <taxon>Pleocyemata</taxon>
        <taxon>Anomura</taxon>
        <taxon>Galatheoidea</taxon>
        <taxon>Porcellanidae</taxon>
        <taxon>Petrolisthes</taxon>
    </lineage>
</organism>
<dbReference type="InterPro" id="IPR035979">
    <property type="entry name" value="RBD_domain_sf"/>
</dbReference>
<proteinExistence type="predicted"/>
<keyword evidence="1 2" id="KW-0694">RNA-binding</keyword>
<keyword evidence="6" id="KW-1185">Reference proteome</keyword>
<dbReference type="AlphaFoldDB" id="A0AAE1P6K2"/>
<dbReference type="InterPro" id="IPR006509">
    <property type="entry name" value="RBM39_SF"/>
</dbReference>
<evidence type="ECO:0000256" key="3">
    <source>
        <dbReference type="SAM" id="MobiDB-lite"/>
    </source>
</evidence>
<dbReference type="Proteomes" id="UP001292094">
    <property type="component" value="Unassembled WGS sequence"/>
</dbReference>
<feature type="compositionally biased region" description="Basic and acidic residues" evidence="3">
    <location>
        <begin position="46"/>
        <end position="69"/>
    </location>
</feature>